<dbReference type="PANTHER" id="PTHR24422:SF19">
    <property type="entry name" value="CHEMOTAXIS PROTEIN METHYLTRANSFERASE"/>
    <property type="match status" value="1"/>
</dbReference>
<dbReference type="InterPro" id="IPR029063">
    <property type="entry name" value="SAM-dependent_MTases_sf"/>
</dbReference>
<dbReference type="InterPro" id="IPR050903">
    <property type="entry name" value="Bact_Chemotaxis_MeTrfase"/>
</dbReference>
<dbReference type="PRINTS" id="PR00996">
    <property type="entry name" value="CHERMTFRASE"/>
</dbReference>
<proteinExistence type="predicted"/>
<dbReference type="PANTHER" id="PTHR24422">
    <property type="entry name" value="CHEMOTAXIS PROTEIN METHYLTRANSFERASE"/>
    <property type="match status" value="1"/>
</dbReference>
<dbReference type="PROSITE" id="PS50123">
    <property type="entry name" value="CHER"/>
    <property type="match status" value="1"/>
</dbReference>
<dbReference type="RefSeq" id="WP_255852074.1">
    <property type="nucleotide sequence ID" value="NZ_CP073347.1"/>
</dbReference>
<dbReference type="SUPFAM" id="SSF48452">
    <property type="entry name" value="TPR-like"/>
    <property type="match status" value="1"/>
</dbReference>
<organism evidence="5 6">
    <name type="scientific">Marinobacterium rhizophilum</name>
    <dbReference type="NCBI Taxonomy" id="420402"/>
    <lineage>
        <taxon>Bacteria</taxon>
        <taxon>Pseudomonadati</taxon>
        <taxon>Pseudomonadota</taxon>
        <taxon>Gammaproteobacteria</taxon>
        <taxon>Oceanospirillales</taxon>
        <taxon>Oceanospirillaceae</taxon>
        <taxon>Marinobacterium</taxon>
    </lineage>
</organism>
<protein>
    <recommendedName>
        <fullName evidence="4">CheR-type methyltransferase domain-containing protein</fullName>
    </recommendedName>
</protein>
<keyword evidence="3" id="KW-0949">S-adenosyl-L-methionine</keyword>
<name>A0ABY5HFG5_9GAMM</name>
<keyword evidence="1" id="KW-0489">Methyltransferase</keyword>
<dbReference type="Proteomes" id="UP001058461">
    <property type="component" value="Chromosome"/>
</dbReference>
<dbReference type="EMBL" id="CP073347">
    <property type="protein sequence ID" value="UTW10069.1"/>
    <property type="molecule type" value="Genomic_DNA"/>
</dbReference>
<dbReference type="InterPro" id="IPR019734">
    <property type="entry name" value="TPR_rpt"/>
</dbReference>
<evidence type="ECO:0000259" key="4">
    <source>
        <dbReference type="PROSITE" id="PS50123"/>
    </source>
</evidence>
<accession>A0ABY5HFG5</accession>
<keyword evidence="6" id="KW-1185">Reference proteome</keyword>
<dbReference type="InterPro" id="IPR011990">
    <property type="entry name" value="TPR-like_helical_dom_sf"/>
</dbReference>
<evidence type="ECO:0000256" key="1">
    <source>
        <dbReference type="ARBA" id="ARBA00022603"/>
    </source>
</evidence>
<evidence type="ECO:0000313" key="6">
    <source>
        <dbReference type="Proteomes" id="UP001058461"/>
    </source>
</evidence>
<sequence length="452" mass="49852">MNTIEDWVCSHFGLRQKNDRFDYVVSAIRYQAEQAGCADLCEYLQRLDQDPNLYGRLVEHLSVQESYFFRVPEQFAFIRDRVLPDFVSRQGAFASLRVWSAGCASGEEVYSLAILLHEARLLDRAWLLATDMSDAALAKARAGVYRPWSFRSEERWPVRQTYFSAVAHGDFVVDPCLRRRISFRRHNLLRSPYPDTESGICDLDLVLCRNVLIYFNRERAQQVVQRLQRCLAPGGWLITGPSDPLAPVVSGCETLVTPAGVLYRRRTTAEADHGTGVFSARSAKACAEPLPEPASAFCSPAQGRALPPEVHRQGRAATAVLAQSGEAPRRAPDSPPAVKVLAPSTHVGVQSPADCFEQGLQAVAAGCLDAAVTAFRKALYLDDSLIIVQLNMAAVLERLGRQDDARRACQHAYRLAASQPAGALVALVKGVTAADIMATARKQIARLEMRRG</sequence>
<dbReference type="InterPro" id="IPR022642">
    <property type="entry name" value="CheR_C"/>
</dbReference>
<evidence type="ECO:0000256" key="2">
    <source>
        <dbReference type="ARBA" id="ARBA00022679"/>
    </source>
</evidence>
<dbReference type="InterPro" id="IPR000780">
    <property type="entry name" value="CheR_MeTrfase"/>
</dbReference>
<evidence type="ECO:0000256" key="3">
    <source>
        <dbReference type="ARBA" id="ARBA00022691"/>
    </source>
</evidence>
<dbReference type="SUPFAM" id="SSF53335">
    <property type="entry name" value="S-adenosyl-L-methionine-dependent methyltransferases"/>
    <property type="match status" value="1"/>
</dbReference>
<dbReference type="Pfam" id="PF01739">
    <property type="entry name" value="CheR"/>
    <property type="match status" value="1"/>
</dbReference>
<dbReference type="Gene3D" id="3.40.50.150">
    <property type="entry name" value="Vaccinia Virus protein VP39"/>
    <property type="match status" value="1"/>
</dbReference>
<gene>
    <name evidence="5" type="ORF">KDW95_12150</name>
</gene>
<reference evidence="5" key="1">
    <citation type="submission" date="2021-04" db="EMBL/GenBank/DDBJ databases">
        <title>Oceanospirillales bacteria with DddD are important DMSP degraders in coastal seawater.</title>
        <authorList>
            <person name="Liu J."/>
        </authorList>
    </citation>
    <scope>NUCLEOTIDE SEQUENCE</scope>
    <source>
        <strain evidence="5">D13-1</strain>
    </source>
</reference>
<feature type="domain" description="CheR-type methyltransferase" evidence="4">
    <location>
        <begin position="1"/>
        <end position="268"/>
    </location>
</feature>
<dbReference type="SMART" id="SM00138">
    <property type="entry name" value="MeTrc"/>
    <property type="match status" value="1"/>
</dbReference>
<evidence type="ECO:0000313" key="5">
    <source>
        <dbReference type="EMBL" id="UTW10069.1"/>
    </source>
</evidence>
<keyword evidence="2" id="KW-0808">Transferase</keyword>
<dbReference type="SMART" id="SM00028">
    <property type="entry name" value="TPR"/>
    <property type="match status" value="2"/>
</dbReference>
<dbReference type="Gene3D" id="1.25.40.10">
    <property type="entry name" value="Tetratricopeptide repeat domain"/>
    <property type="match status" value="1"/>
</dbReference>